<reference evidence="3" key="2">
    <citation type="journal article" date="2015" name="Data Brief">
        <title>Shoot transcriptome of the giant reed, Arundo donax.</title>
        <authorList>
            <person name="Barrero R.A."/>
            <person name="Guerrero F.D."/>
            <person name="Moolhuijzen P."/>
            <person name="Goolsby J.A."/>
            <person name="Tidwell J."/>
            <person name="Bellgard S.E."/>
            <person name="Bellgard M.I."/>
        </authorList>
    </citation>
    <scope>NUCLEOTIDE SEQUENCE</scope>
    <source>
        <tissue evidence="3">Shoot tissue taken approximately 20 cm above the soil surface</tissue>
    </source>
</reference>
<evidence type="ECO:0000256" key="2">
    <source>
        <dbReference type="SAM" id="Phobius"/>
    </source>
</evidence>
<evidence type="ECO:0000313" key="3">
    <source>
        <dbReference type="EMBL" id="JAE10865.1"/>
    </source>
</evidence>
<dbReference type="EMBL" id="GBRH01187031">
    <property type="protein sequence ID" value="JAE10865.1"/>
    <property type="molecule type" value="Transcribed_RNA"/>
</dbReference>
<protein>
    <submittedName>
        <fullName evidence="3">Uncharacterized protein</fullName>
    </submittedName>
</protein>
<sequence>MQEQATAFARTETRSSAPTPCEYDSHHWSHGIGGTGANGVDGARSSNLDDKVYQMEHSFTLSGEHEKPYTYICSMLADRGIQQDTKTYIQGKIKVHLLLSTLLFICKLWYLSLCYKQI</sequence>
<keyword evidence="2" id="KW-0812">Transmembrane</keyword>
<feature type="transmembrane region" description="Helical" evidence="2">
    <location>
        <begin position="95"/>
        <end position="112"/>
    </location>
</feature>
<keyword evidence="2" id="KW-0472">Membrane</keyword>
<keyword evidence="2" id="KW-1133">Transmembrane helix</keyword>
<proteinExistence type="predicted"/>
<organism evidence="3">
    <name type="scientific">Arundo donax</name>
    <name type="common">Giant reed</name>
    <name type="synonym">Donax arundinaceus</name>
    <dbReference type="NCBI Taxonomy" id="35708"/>
    <lineage>
        <taxon>Eukaryota</taxon>
        <taxon>Viridiplantae</taxon>
        <taxon>Streptophyta</taxon>
        <taxon>Embryophyta</taxon>
        <taxon>Tracheophyta</taxon>
        <taxon>Spermatophyta</taxon>
        <taxon>Magnoliopsida</taxon>
        <taxon>Liliopsida</taxon>
        <taxon>Poales</taxon>
        <taxon>Poaceae</taxon>
        <taxon>PACMAD clade</taxon>
        <taxon>Arundinoideae</taxon>
        <taxon>Arundineae</taxon>
        <taxon>Arundo</taxon>
    </lineage>
</organism>
<feature type="region of interest" description="Disordered" evidence="1">
    <location>
        <begin position="1"/>
        <end position="22"/>
    </location>
</feature>
<reference evidence="3" key="1">
    <citation type="submission" date="2014-09" db="EMBL/GenBank/DDBJ databases">
        <authorList>
            <person name="Magalhaes I.L.F."/>
            <person name="Oliveira U."/>
            <person name="Santos F.R."/>
            <person name="Vidigal T.H.D.A."/>
            <person name="Brescovit A.D."/>
            <person name="Santos A.J."/>
        </authorList>
    </citation>
    <scope>NUCLEOTIDE SEQUENCE</scope>
    <source>
        <tissue evidence="3">Shoot tissue taken approximately 20 cm above the soil surface</tissue>
    </source>
</reference>
<dbReference type="AlphaFoldDB" id="A0A0A9FCU3"/>
<evidence type="ECO:0000256" key="1">
    <source>
        <dbReference type="SAM" id="MobiDB-lite"/>
    </source>
</evidence>
<accession>A0A0A9FCU3</accession>
<name>A0A0A9FCU3_ARUDO</name>